<evidence type="ECO:0000259" key="10">
    <source>
        <dbReference type="Pfam" id="PF07715"/>
    </source>
</evidence>
<dbReference type="Pfam" id="PF07715">
    <property type="entry name" value="Plug"/>
    <property type="match status" value="1"/>
</dbReference>
<keyword evidence="6" id="KW-0798">TonB box</keyword>
<dbReference type="Gene3D" id="2.170.130.10">
    <property type="entry name" value="TonB-dependent receptor, plug domain"/>
    <property type="match status" value="1"/>
</dbReference>
<keyword evidence="5 9" id="KW-0732">Signal</keyword>
<reference evidence="12 13" key="1">
    <citation type="submission" date="2020-10" db="EMBL/GenBank/DDBJ databases">
        <title>complete genome sequencing of Lysobacter sp. H21R20.</title>
        <authorList>
            <person name="Bae J.-W."/>
            <person name="Lee S.-Y."/>
        </authorList>
    </citation>
    <scope>NUCLEOTIDE SEQUENCE [LARGE SCALE GENOMIC DNA]</scope>
    <source>
        <strain evidence="12 13">H21R20</strain>
    </source>
</reference>
<feature type="domain" description="TonB-dependent transporter Oar-like beta-barrel" evidence="11">
    <location>
        <begin position="349"/>
        <end position="606"/>
    </location>
</feature>
<evidence type="ECO:0000256" key="6">
    <source>
        <dbReference type="ARBA" id="ARBA00023077"/>
    </source>
</evidence>
<dbReference type="InterPro" id="IPR057601">
    <property type="entry name" value="Oar-like_b-barrel"/>
</dbReference>
<dbReference type="EMBL" id="CP063656">
    <property type="protein sequence ID" value="QOW18880.1"/>
    <property type="molecule type" value="Genomic_DNA"/>
</dbReference>
<evidence type="ECO:0000256" key="3">
    <source>
        <dbReference type="ARBA" id="ARBA00022452"/>
    </source>
</evidence>
<keyword evidence="3" id="KW-1134">Transmembrane beta strand</keyword>
<dbReference type="SUPFAM" id="SSF56935">
    <property type="entry name" value="Porins"/>
    <property type="match status" value="1"/>
</dbReference>
<accession>A0A7S6UEM2</accession>
<name>A0A7S6UEM2_9GAMM</name>
<dbReference type="Pfam" id="PF13620">
    <property type="entry name" value="CarboxypepD_reg"/>
    <property type="match status" value="1"/>
</dbReference>
<evidence type="ECO:0000256" key="2">
    <source>
        <dbReference type="ARBA" id="ARBA00022448"/>
    </source>
</evidence>
<keyword evidence="13" id="KW-1185">Reference proteome</keyword>
<keyword evidence="4" id="KW-0812">Transmembrane</keyword>
<dbReference type="InterPro" id="IPR036942">
    <property type="entry name" value="Beta-barrel_TonB_sf"/>
</dbReference>
<dbReference type="RefSeq" id="WP_193983911.1">
    <property type="nucleotide sequence ID" value="NZ_CP063656.1"/>
</dbReference>
<evidence type="ECO:0000256" key="5">
    <source>
        <dbReference type="ARBA" id="ARBA00022729"/>
    </source>
</evidence>
<keyword evidence="2" id="KW-0813">Transport</keyword>
<comment type="subcellular location">
    <subcellularLocation>
        <location evidence="1">Cell outer membrane</location>
        <topology evidence="1">Multi-pass membrane protein</topology>
    </subcellularLocation>
</comment>
<keyword evidence="8" id="KW-0998">Cell outer membrane</keyword>
<gene>
    <name evidence="12" type="ORF">INQ41_09350</name>
</gene>
<dbReference type="Pfam" id="PF25183">
    <property type="entry name" value="OMP_b-brl_4"/>
    <property type="match status" value="2"/>
</dbReference>
<dbReference type="GO" id="GO:0030246">
    <property type="term" value="F:carbohydrate binding"/>
    <property type="evidence" value="ECO:0007669"/>
    <property type="project" value="InterPro"/>
</dbReference>
<dbReference type="PANTHER" id="PTHR30069">
    <property type="entry name" value="TONB-DEPENDENT OUTER MEMBRANE RECEPTOR"/>
    <property type="match status" value="1"/>
</dbReference>
<dbReference type="PROSITE" id="PS01156">
    <property type="entry name" value="TONB_DEPENDENT_REC_2"/>
    <property type="match status" value="1"/>
</dbReference>
<evidence type="ECO:0000256" key="4">
    <source>
        <dbReference type="ARBA" id="ARBA00022692"/>
    </source>
</evidence>
<dbReference type="GO" id="GO:0015344">
    <property type="term" value="F:siderophore uptake transmembrane transporter activity"/>
    <property type="evidence" value="ECO:0007669"/>
    <property type="project" value="TreeGrafter"/>
</dbReference>
<dbReference type="InterPro" id="IPR037066">
    <property type="entry name" value="Plug_dom_sf"/>
</dbReference>
<dbReference type="InterPro" id="IPR012910">
    <property type="entry name" value="Plug_dom"/>
</dbReference>
<evidence type="ECO:0000313" key="13">
    <source>
        <dbReference type="Proteomes" id="UP000594059"/>
    </source>
</evidence>
<dbReference type="InterPro" id="IPR010917">
    <property type="entry name" value="TonB_rcpt_CS"/>
</dbReference>
<evidence type="ECO:0000256" key="8">
    <source>
        <dbReference type="ARBA" id="ARBA00023237"/>
    </source>
</evidence>
<dbReference type="GO" id="GO:0044718">
    <property type="term" value="P:siderophore transmembrane transport"/>
    <property type="evidence" value="ECO:0007669"/>
    <property type="project" value="TreeGrafter"/>
</dbReference>
<dbReference type="SUPFAM" id="SSF49452">
    <property type="entry name" value="Starch-binding domain-like"/>
    <property type="match status" value="1"/>
</dbReference>
<proteinExistence type="predicted"/>
<feature type="domain" description="TonB-dependent transporter Oar-like beta-barrel" evidence="11">
    <location>
        <begin position="613"/>
        <end position="997"/>
    </location>
</feature>
<evidence type="ECO:0000259" key="11">
    <source>
        <dbReference type="Pfam" id="PF25183"/>
    </source>
</evidence>
<protein>
    <submittedName>
        <fullName evidence="12">TonB-dependent receptor</fullName>
    </submittedName>
</protein>
<sequence>MSEGVANLFKPSIQRTLRRSALTVALGLCFVSGVHAQSNVTGAIFGVAPAAPGATVVVRNVDTGFERTIPVDSSGRYRAASLPTGRYEVKLVDNGATVSSRENVVVSIAGGTEVSFSSGASAGATTLQGVTVTATNIAAVDVSSVDTRTVFFAEELEKLPVPRSVAGVALLAPSVVNNTSYGAPSFGGSASSENAYYINGYAVTNPLTSIGFTTLPFDGIDQMQVLTGGYGAEFGRSTGGVINLTTKRGTNEWRAGGIMTWAPKSLRASPRDQLYPNTGVFPATDGKLYAYRDQNESWTSTLGAYVGGPIVQDRLFFYASGEVNKQQGNGVGSAITNPNSASGYSDYKYRMPRWMGKVDWNINDDHILEFTAVHDQEDYHSKLTGFSYDDFRHNDIQAGGSNRSDESDLYIGKYTGYLTDALTLSLMYGTQKIEHSDNPWGYDASCPRLSGNTSATNQMPGIVYNRTCQFAANNKLAGAFDETKGGRFDLEYRIGAHSLRVGYDDSTAHSVLGSEYAGGYVWVFQQTANKNAPIDPSHGVGSPASAGGSGLGVPGSNKGYFARKQYYTQLADVEVEQTAQYIEDRWQVSDNVLLSLGLRNEQFTNYNGDGIAYVSQRHQLAPRFGASWDVNGDSSLKLFANAGRYHLALPNNVSVRGAAGSLYTQEYFTYTGTDPRTGAPTGLVNVPVDASLGYTCPGSSTAISSNLECGESPDPRTVAAKNMKSHYQDEYILGMQQELNSTYNWGVKGTYRELRSAIDDTCAPALGGSCFLFNPGVGNTFQEEQADGSFKDVYYSKEELGFPDLKRKYYAIDFYGEHRFSNNWYGKLEYTFSKNWGNTEGQLASDLDTGAGGQEDVGQTQDWDLPQLMVGANGYLPNHRAHQLKGFGYYQFTPEWRMGVTGIVSSGRPRNCTSYYPSADPGLYNGSYYYYCGLPGSGTAPGTPGYTPPSADYAYSPRGSHGNTPWTYTFNLNVAYKPAWANDNLTLQADVMNVFNQQVPTSYYSRYARDRNTRDEFYGQEINFTSPRQIRFTARYDF</sequence>
<feature type="chain" id="PRO_5032481407" evidence="9">
    <location>
        <begin position="37"/>
        <end position="1038"/>
    </location>
</feature>
<dbReference type="GO" id="GO:0009279">
    <property type="term" value="C:cell outer membrane"/>
    <property type="evidence" value="ECO:0007669"/>
    <property type="project" value="UniProtKB-SubCell"/>
</dbReference>
<dbReference type="PANTHER" id="PTHR30069:SF46">
    <property type="entry name" value="OAR PROTEIN"/>
    <property type="match status" value="1"/>
</dbReference>
<dbReference type="InterPro" id="IPR039426">
    <property type="entry name" value="TonB-dep_rcpt-like"/>
</dbReference>
<dbReference type="KEGG" id="lcic:INQ41_09350"/>
<dbReference type="AlphaFoldDB" id="A0A7S6UEM2"/>
<evidence type="ECO:0000256" key="9">
    <source>
        <dbReference type="SAM" id="SignalP"/>
    </source>
</evidence>
<dbReference type="InterPro" id="IPR013784">
    <property type="entry name" value="Carb-bd-like_fold"/>
</dbReference>
<feature type="domain" description="TonB-dependent receptor plug" evidence="10">
    <location>
        <begin position="147"/>
        <end position="241"/>
    </location>
</feature>
<dbReference type="Proteomes" id="UP000594059">
    <property type="component" value="Chromosome"/>
</dbReference>
<organism evidence="12 13">
    <name type="scientific">Novilysobacter ciconiae</name>
    <dbReference type="NCBI Taxonomy" id="2781022"/>
    <lineage>
        <taxon>Bacteria</taxon>
        <taxon>Pseudomonadati</taxon>
        <taxon>Pseudomonadota</taxon>
        <taxon>Gammaproteobacteria</taxon>
        <taxon>Lysobacterales</taxon>
        <taxon>Lysobacteraceae</taxon>
        <taxon>Novilysobacter</taxon>
    </lineage>
</organism>
<evidence type="ECO:0000256" key="7">
    <source>
        <dbReference type="ARBA" id="ARBA00023136"/>
    </source>
</evidence>
<keyword evidence="7" id="KW-0472">Membrane</keyword>
<evidence type="ECO:0000313" key="12">
    <source>
        <dbReference type="EMBL" id="QOW18880.1"/>
    </source>
</evidence>
<evidence type="ECO:0000256" key="1">
    <source>
        <dbReference type="ARBA" id="ARBA00004571"/>
    </source>
</evidence>
<feature type="signal peptide" evidence="9">
    <location>
        <begin position="1"/>
        <end position="36"/>
    </location>
</feature>
<keyword evidence="12" id="KW-0675">Receptor</keyword>
<dbReference type="Gene3D" id="2.40.170.20">
    <property type="entry name" value="TonB-dependent receptor, beta-barrel domain"/>
    <property type="match status" value="1"/>
</dbReference>